<keyword evidence="2" id="KW-1185">Reference proteome</keyword>
<gene>
    <name evidence="1" type="ORF">SFSGTM_01590</name>
</gene>
<proteinExistence type="predicted"/>
<name>A0A809RL03_9PROT</name>
<organism evidence="1 2">
    <name type="scientific">Sulfuriferula nivalis</name>
    <dbReference type="NCBI Taxonomy" id="2675298"/>
    <lineage>
        <taxon>Bacteria</taxon>
        <taxon>Pseudomonadati</taxon>
        <taxon>Pseudomonadota</taxon>
        <taxon>Betaproteobacteria</taxon>
        <taxon>Nitrosomonadales</taxon>
        <taxon>Sulfuricellaceae</taxon>
        <taxon>Sulfuriferula</taxon>
    </lineage>
</organism>
<accession>A0A809RL03</accession>
<sequence length="156" mass="16787">MHPDLILFRTAKGEEIAQGHGHQIASNLRRALLAVDGKTSVATLAKKVFWVSDVMTVLKELYSLGLIHDDVKTIQGATVSQSGGAGLLLKVAIVKIAKELLGEHAERVIKKIEDVDGTPEALEQVLLSCKKLIKLTINDEVAETFLKRGLAAIGKG</sequence>
<dbReference type="Proteomes" id="UP000463939">
    <property type="component" value="Chromosome"/>
</dbReference>
<reference evidence="2" key="1">
    <citation type="submission" date="2019-11" db="EMBL/GenBank/DDBJ databases">
        <title>Isolation and characterization of a novel species in the genus Sulfuriferula.</title>
        <authorList>
            <person name="Mochizuki J."/>
            <person name="Kojima H."/>
            <person name="Fukui M."/>
        </authorList>
    </citation>
    <scope>NUCLEOTIDE SEQUENCE [LARGE SCALE GENOMIC DNA]</scope>
    <source>
        <strain evidence="2">SGTM</strain>
    </source>
</reference>
<protein>
    <submittedName>
        <fullName evidence="1">Uncharacterized protein</fullName>
    </submittedName>
</protein>
<evidence type="ECO:0000313" key="1">
    <source>
        <dbReference type="EMBL" id="BBO99450.1"/>
    </source>
</evidence>
<dbReference type="AlphaFoldDB" id="A0A809RL03"/>
<dbReference type="KEGG" id="sniv:SFSGTM_01590"/>
<evidence type="ECO:0000313" key="2">
    <source>
        <dbReference type="Proteomes" id="UP000463939"/>
    </source>
</evidence>
<dbReference type="EMBL" id="AP021881">
    <property type="protein sequence ID" value="BBO99450.1"/>
    <property type="molecule type" value="Genomic_DNA"/>
</dbReference>
<dbReference type="RefSeq" id="WP_162083504.1">
    <property type="nucleotide sequence ID" value="NZ_AP021881.1"/>
</dbReference>